<protein>
    <submittedName>
        <fullName evidence="8">Transmembrane protein 176B</fullName>
    </submittedName>
</protein>
<evidence type="ECO:0000256" key="7">
    <source>
        <dbReference type="SAM" id="Phobius"/>
    </source>
</evidence>
<dbReference type="PANTHER" id="PTHR15756">
    <property type="entry name" value="LR8/HCA112"/>
    <property type="match status" value="1"/>
</dbReference>
<sequence>MTQNKVTVNEVDVVSTLSQPTHIDIHIHQESALTQLLKAGASLKQFISRPRDTGPSGVTQILLGVVSCTLGVCLYFGPGTGSELRASGCAFWAGCVAIIAGAGAIAHEKYPGKLSGCVSGLLILACIATAVAATVLCVTSLVWQTNDASVTEINSLCDGLNTTTSYRYGWRSYNDKWKEERCRNYMEKMMKMFLAFCSLLAAVCILKIILALASLGLCLRSVCVQSSRPLEEEGSDKKLLGEVPSVSKEKTPTVVIF</sequence>
<keyword evidence="3" id="KW-0597">Phosphoprotein</keyword>
<keyword evidence="6 7" id="KW-0472">Membrane</keyword>
<feature type="transmembrane region" description="Helical" evidence="7">
    <location>
        <begin position="58"/>
        <end position="77"/>
    </location>
</feature>
<dbReference type="InterPro" id="IPR007237">
    <property type="entry name" value="CD20-like"/>
</dbReference>
<dbReference type="InterPro" id="IPR009281">
    <property type="entry name" value="TMEM176A/TMEM176B"/>
</dbReference>
<keyword evidence="5 7" id="KW-1133">Transmembrane helix</keyword>
<dbReference type="Ensembl" id="ENSSDAT00000023833.1">
    <property type="protein sequence ID" value="ENSSDAP00000020859.1"/>
    <property type="gene ID" value="ENSSDAG00000018987.1"/>
</dbReference>
<evidence type="ECO:0000256" key="3">
    <source>
        <dbReference type="ARBA" id="ARBA00022553"/>
    </source>
</evidence>
<keyword evidence="9" id="KW-1185">Reference proteome</keyword>
<dbReference type="AlphaFoldDB" id="A0A8C9Q5Y5"/>
<feature type="transmembrane region" description="Helical" evidence="7">
    <location>
        <begin position="193"/>
        <end position="217"/>
    </location>
</feature>
<feature type="transmembrane region" description="Helical" evidence="7">
    <location>
        <begin position="89"/>
        <end position="106"/>
    </location>
</feature>
<evidence type="ECO:0000256" key="2">
    <source>
        <dbReference type="ARBA" id="ARBA00006022"/>
    </source>
</evidence>
<keyword evidence="4 7" id="KW-0812">Transmembrane</keyword>
<dbReference type="Pfam" id="PF04103">
    <property type="entry name" value="CD20"/>
    <property type="match status" value="1"/>
</dbReference>
<evidence type="ECO:0000256" key="6">
    <source>
        <dbReference type="ARBA" id="ARBA00023136"/>
    </source>
</evidence>
<evidence type="ECO:0000256" key="4">
    <source>
        <dbReference type="ARBA" id="ARBA00022692"/>
    </source>
</evidence>
<evidence type="ECO:0000256" key="1">
    <source>
        <dbReference type="ARBA" id="ARBA00004141"/>
    </source>
</evidence>
<comment type="subcellular location">
    <subcellularLocation>
        <location evidence="1">Membrane</location>
        <topology evidence="1">Multi-pass membrane protein</topology>
    </subcellularLocation>
</comment>
<accession>A0A8C9Q5Y5</accession>
<name>A0A8C9Q5Y5_SPEDA</name>
<dbReference type="Proteomes" id="UP000694422">
    <property type="component" value="Unplaced"/>
</dbReference>
<organism evidence="8 9">
    <name type="scientific">Spermophilus dauricus</name>
    <name type="common">Daurian ground squirrel</name>
    <dbReference type="NCBI Taxonomy" id="99837"/>
    <lineage>
        <taxon>Eukaryota</taxon>
        <taxon>Metazoa</taxon>
        <taxon>Chordata</taxon>
        <taxon>Craniata</taxon>
        <taxon>Vertebrata</taxon>
        <taxon>Euteleostomi</taxon>
        <taxon>Mammalia</taxon>
        <taxon>Eutheria</taxon>
        <taxon>Euarchontoglires</taxon>
        <taxon>Glires</taxon>
        <taxon>Rodentia</taxon>
        <taxon>Sciuromorpha</taxon>
        <taxon>Sciuridae</taxon>
        <taxon>Xerinae</taxon>
        <taxon>Marmotini</taxon>
        <taxon>Spermophilus</taxon>
    </lineage>
</organism>
<dbReference type="GO" id="GO:0016020">
    <property type="term" value="C:membrane"/>
    <property type="evidence" value="ECO:0007669"/>
    <property type="project" value="UniProtKB-SubCell"/>
</dbReference>
<dbReference type="GO" id="GO:2001199">
    <property type="term" value="P:negative regulation of dendritic cell differentiation"/>
    <property type="evidence" value="ECO:0007669"/>
    <property type="project" value="TreeGrafter"/>
</dbReference>
<proteinExistence type="inferred from homology"/>
<reference evidence="8" key="2">
    <citation type="submission" date="2025-09" db="UniProtKB">
        <authorList>
            <consortium name="Ensembl"/>
        </authorList>
    </citation>
    <scope>IDENTIFICATION</scope>
</reference>
<dbReference type="PANTHER" id="PTHR15756:SF7">
    <property type="entry name" value="TRANSMEMBRANE PROTEIN 176B"/>
    <property type="match status" value="1"/>
</dbReference>
<feature type="transmembrane region" description="Helical" evidence="7">
    <location>
        <begin position="118"/>
        <end position="143"/>
    </location>
</feature>
<evidence type="ECO:0000313" key="9">
    <source>
        <dbReference type="Proteomes" id="UP000694422"/>
    </source>
</evidence>
<evidence type="ECO:0000256" key="5">
    <source>
        <dbReference type="ARBA" id="ARBA00022989"/>
    </source>
</evidence>
<comment type="similarity">
    <text evidence="2">Belongs to the TMEM176 family.</text>
</comment>
<evidence type="ECO:0000313" key="8">
    <source>
        <dbReference type="Ensembl" id="ENSSDAP00000020859.1"/>
    </source>
</evidence>
<reference evidence="8" key="1">
    <citation type="submission" date="2025-08" db="UniProtKB">
        <authorList>
            <consortium name="Ensembl"/>
        </authorList>
    </citation>
    <scope>IDENTIFICATION</scope>
</reference>